<evidence type="ECO:0000313" key="9">
    <source>
        <dbReference type="EMBL" id="GFM32691.1"/>
    </source>
</evidence>
<dbReference type="Gene3D" id="3.40.50.1860">
    <property type="match status" value="2"/>
</dbReference>
<keyword evidence="3 8" id="KW-0133">Cell shape</keyword>
<reference evidence="9 10" key="1">
    <citation type="submission" date="2020-05" db="EMBL/GenBank/DDBJ databases">
        <title>Draft genome sequence of Desulfovibrio sp. strain HN2T.</title>
        <authorList>
            <person name="Ueno A."/>
            <person name="Tamazawa S."/>
            <person name="Tamamura S."/>
            <person name="Murakami T."/>
            <person name="Kiyama T."/>
            <person name="Inomata H."/>
            <person name="Amano Y."/>
            <person name="Miyakawa K."/>
            <person name="Tamaki H."/>
            <person name="Naganuma T."/>
            <person name="Kaneko K."/>
        </authorList>
    </citation>
    <scope>NUCLEOTIDE SEQUENCE [LARGE SCALE GENOMIC DNA]</scope>
    <source>
        <strain evidence="9 10">HN2</strain>
    </source>
</reference>
<evidence type="ECO:0000256" key="8">
    <source>
        <dbReference type="HAMAP-Rule" id="MF_00258"/>
    </source>
</evidence>
<comment type="pathway">
    <text evidence="8">Cell wall biogenesis; peptidoglycan biosynthesis.</text>
</comment>
<keyword evidence="5 8" id="KW-0413">Isomerase</keyword>
<dbReference type="InterPro" id="IPR015942">
    <property type="entry name" value="Asp/Glu/hydantoin_racemase"/>
</dbReference>
<dbReference type="GO" id="GO:0071555">
    <property type="term" value="P:cell wall organization"/>
    <property type="evidence" value="ECO:0007669"/>
    <property type="project" value="UniProtKB-KW"/>
</dbReference>
<dbReference type="NCBIfam" id="TIGR00067">
    <property type="entry name" value="glut_race"/>
    <property type="match status" value="1"/>
</dbReference>
<dbReference type="InterPro" id="IPR004391">
    <property type="entry name" value="Glu_race"/>
</dbReference>
<dbReference type="UniPathway" id="UPA00219"/>
<evidence type="ECO:0000256" key="2">
    <source>
        <dbReference type="ARBA" id="ARBA00013090"/>
    </source>
</evidence>
<organism evidence="9 10">
    <name type="scientific">Desulfovibrio subterraneus</name>
    <dbReference type="NCBI Taxonomy" id="2718620"/>
    <lineage>
        <taxon>Bacteria</taxon>
        <taxon>Pseudomonadati</taxon>
        <taxon>Thermodesulfobacteriota</taxon>
        <taxon>Desulfovibrionia</taxon>
        <taxon>Desulfovibrionales</taxon>
        <taxon>Desulfovibrionaceae</taxon>
        <taxon>Desulfovibrio</taxon>
    </lineage>
</organism>
<sequence length="274" mass="28812">MTTSLPIGMFDSGVGGLTVLKALRHRLPCEDILYLGDTARLPYGTKSPETVSRYAVQASGKLIERGVKLLVIACNTATSVALGALREAYPGIPVIGVVQPGAQASCRASVSGNIAVIATESTIRGNAYQKAIHAIRPEARVVGKPCPLFVSLAEEGWLDGELVEGVAARYLSPLFETAEQADRPDCLVLGCTHFPLLAGAIRNVIGPDIAIVDSAETTSLAVEAELAARGLLRTEPGCGGTRFLTTDDVPRFARTGSLFLGMNIAPEDVELVDL</sequence>
<dbReference type="Pfam" id="PF01177">
    <property type="entry name" value="Asp_Glu_race"/>
    <property type="match status" value="1"/>
</dbReference>
<dbReference type="FunFam" id="3.40.50.1860:FF:000002">
    <property type="entry name" value="Glutamate racemase"/>
    <property type="match status" value="1"/>
</dbReference>
<dbReference type="SUPFAM" id="SSF53681">
    <property type="entry name" value="Aspartate/glutamate racemase"/>
    <property type="match status" value="2"/>
</dbReference>
<feature type="active site" description="Proton donor/acceptor" evidence="8">
    <location>
        <position position="191"/>
    </location>
</feature>
<dbReference type="RefSeq" id="WP_174404378.1">
    <property type="nucleotide sequence ID" value="NZ_BLVO01000012.1"/>
</dbReference>
<dbReference type="GO" id="GO:0009252">
    <property type="term" value="P:peptidoglycan biosynthetic process"/>
    <property type="evidence" value="ECO:0007669"/>
    <property type="project" value="UniProtKB-UniRule"/>
</dbReference>
<comment type="function">
    <text evidence="8">Provides the (R)-glutamate required for cell wall biosynthesis.</text>
</comment>
<feature type="binding site" evidence="8">
    <location>
        <begin position="43"/>
        <end position="44"/>
    </location>
    <ligand>
        <name>substrate</name>
    </ligand>
</feature>
<dbReference type="PROSITE" id="PS00923">
    <property type="entry name" value="ASP_GLU_RACEMASE_1"/>
    <property type="match status" value="1"/>
</dbReference>
<dbReference type="InterPro" id="IPR018187">
    <property type="entry name" value="Asp/Glu_racemase_AS_1"/>
</dbReference>
<dbReference type="EC" id="5.1.1.3" evidence="2 8"/>
<accession>A0A7J0BHJ6</accession>
<dbReference type="PANTHER" id="PTHR21198">
    <property type="entry name" value="GLUTAMATE RACEMASE"/>
    <property type="match status" value="1"/>
</dbReference>
<keyword evidence="4 8" id="KW-0573">Peptidoglycan synthesis</keyword>
<keyword evidence="6 8" id="KW-0961">Cell wall biogenesis/degradation</keyword>
<evidence type="ECO:0000256" key="5">
    <source>
        <dbReference type="ARBA" id="ARBA00023235"/>
    </source>
</evidence>
<feature type="binding site" evidence="8">
    <location>
        <begin position="11"/>
        <end position="12"/>
    </location>
    <ligand>
        <name>substrate</name>
    </ligand>
</feature>
<dbReference type="Proteomes" id="UP000503840">
    <property type="component" value="Unassembled WGS sequence"/>
</dbReference>
<feature type="active site" description="Proton donor/acceptor" evidence="8">
    <location>
        <position position="74"/>
    </location>
</feature>
<evidence type="ECO:0000256" key="6">
    <source>
        <dbReference type="ARBA" id="ARBA00023316"/>
    </source>
</evidence>
<dbReference type="InterPro" id="IPR001920">
    <property type="entry name" value="Asp/Glu_race"/>
</dbReference>
<proteinExistence type="inferred from homology"/>
<evidence type="ECO:0000256" key="4">
    <source>
        <dbReference type="ARBA" id="ARBA00022984"/>
    </source>
</evidence>
<dbReference type="GO" id="GO:0008881">
    <property type="term" value="F:glutamate racemase activity"/>
    <property type="evidence" value="ECO:0007669"/>
    <property type="project" value="UniProtKB-UniRule"/>
</dbReference>
<comment type="caution">
    <text evidence="9">The sequence shown here is derived from an EMBL/GenBank/DDBJ whole genome shotgun (WGS) entry which is preliminary data.</text>
</comment>
<dbReference type="InterPro" id="IPR033134">
    <property type="entry name" value="Asp/Glu_racemase_AS_2"/>
</dbReference>
<protein>
    <recommendedName>
        <fullName evidence="7 8">Glutamate racemase</fullName>
        <ecNumber evidence="2 8">5.1.1.3</ecNumber>
    </recommendedName>
</protein>
<dbReference type="PROSITE" id="PS00924">
    <property type="entry name" value="ASP_GLU_RACEMASE_2"/>
    <property type="match status" value="1"/>
</dbReference>
<dbReference type="AlphaFoldDB" id="A0A7J0BHJ6"/>
<dbReference type="PANTHER" id="PTHR21198:SF2">
    <property type="entry name" value="GLUTAMATE RACEMASE"/>
    <property type="match status" value="1"/>
</dbReference>
<dbReference type="GO" id="GO:0008360">
    <property type="term" value="P:regulation of cell shape"/>
    <property type="evidence" value="ECO:0007669"/>
    <property type="project" value="UniProtKB-KW"/>
</dbReference>
<evidence type="ECO:0000313" key="10">
    <source>
        <dbReference type="Proteomes" id="UP000503840"/>
    </source>
</evidence>
<feature type="binding site" evidence="8">
    <location>
        <begin position="192"/>
        <end position="193"/>
    </location>
    <ligand>
        <name>substrate</name>
    </ligand>
</feature>
<comment type="catalytic activity">
    <reaction evidence="1 8">
        <text>L-glutamate = D-glutamate</text>
        <dbReference type="Rhea" id="RHEA:12813"/>
        <dbReference type="ChEBI" id="CHEBI:29985"/>
        <dbReference type="ChEBI" id="CHEBI:29986"/>
        <dbReference type="EC" id="5.1.1.3"/>
    </reaction>
</comment>
<dbReference type="HAMAP" id="MF_00258">
    <property type="entry name" value="Glu_racemase"/>
    <property type="match status" value="1"/>
</dbReference>
<dbReference type="EMBL" id="BLVO01000012">
    <property type="protein sequence ID" value="GFM32691.1"/>
    <property type="molecule type" value="Genomic_DNA"/>
</dbReference>
<gene>
    <name evidence="8 9" type="primary">murI</name>
    <name evidence="9" type="ORF">DSM101010T_10560</name>
</gene>
<comment type="similarity">
    <text evidence="8">Belongs to the aspartate/glutamate racemases family.</text>
</comment>
<feature type="binding site" evidence="8">
    <location>
        <begin position="75"/>
        <end position="76"/>
    </location>
    <ligand>
        <name>substrate</name>
    </ligand>
</feature>
<evidence type="ECO:0000256" key="3">
    <source>
        <dbReference type="ARBA" id="ARBA00022960"/>
    </source>
</evidence>
<name>A0A7J0BHJ6_9BACT</name>
<evidence type="ECO:0000256" key="1">
    <source>
        <dbReference type="ARBA" id="ARBA00001602"/>
    </source>
</evidence>
<keyword evidence="10" id="KW-1185">Reference proteome</keyword>
<evidence type="ECO:0000256" key="7">
    <source>
        <dbReference type="ARBA" id="ARBA00070053"/>
    </source>
</evidence>